<comment type="caution">
    <text evidence="2">The sequence shown here is derived from an EMBL/GenBank/DDBJ whole genome shotgun (WGS) entry which is preliminary data.</text>
</comment>
<dbReference type="AlphaFoldDB" id="A0AAQ1ST17"/>
<evidence type="ECO:0000313" key="3">
    <source>
        <dbReference type="Proteomes" id="UP000294335"/>
    </source>
</evidence>
<keyword evidence="1" id="KW-0175">Coiled coil</keyword>
<organism evidence="2 3">
    <name type="scientific">Pseudomonas inefficax</name>
    <dbReference type="NCBI Taxonomy" id="2078786"/>
    <lineage>
        <taxon>Bacteria</taxon>
        <taxon>Pseudomonadati</taxon>
        <taxon>Pseudomonadota</taxon>
        <taxon>Gammaproteobacteria</taxon>
        <taxon>Pseudomonadales</taxon>
        <taxon>Pseudomonadaceae</taxon>
        <taxon>Pseudomonas</taxon>
    </lineage>
</organism>
<evidence type="ECO:0000256" key="1">
    <source>
        <dbReference type="SAM" id="Coils"/>
    </source>
</evidence>
<sequence length="186" mass="20336">MTAWGGRLIAAVTLALACAIGARAAWVWQVNVYGRQLAEQADDYRNQLAEKDRLHGREREEAAAAALNQLAEQQDARRALEARLQDQNNTHWKEMNDVQKAQARLRDRLATADLRLSVLVDTGALTAQGCDRGMREAAGSGGVVHGAVRAQLDRAHAQRIVAITDEGDQGLIALQACQAYVREVTK</sequence>
<dbReference type="RefSeq" id="WP_133978570.1">
    <property type="nucleotide sequence ID" value="NZ_OPYN01000070.1"/>
</dbReference>
<protein>
    <recommendedName>
        <fullName evidence="4">Lysis protein</fullName>
    </recommendedName>
</protein>
<name>A0AAQ1ST17_9PSED</name>
<keyword evidence="3" id="KW-1185">Reference proteome</keyword>
<dbReference type="Proteomes" id="UP000294335">
    <property type="component" value="Unassembled WGS sequence"/>
</dbReference>
<reference evidence="2 3" key="1">
    <citation type="submission" date="2018-02" db="EMBL/GenBank/DDBJ databases">
        <authorList>
            <person name="Dubost A."/>
        </authorList>
    </citation>
    <scope>NUCLEOTIDE SEQUENCE [LARGE SCALE GENOMIC DNA]</scope>
    <source>
        <strain evidence="3">JV551A3</strain>
    </source>
</reference>
<evidence type="ECO:0000313" key="2">
    <source>
        <dbReference type="EMBL" id="SPO59949.1"/>
    </source>
</evidence>
<dbReference type="EMBL" id="OPYN01000070">
    <property type="protein sequence ID" value="SPO59949.1"/>
    <property type="molecule type" value="Genomic_DNA"/>
</dbReference>
<accession>A0AAQ1ST17</accession>
<gene>
    <name evidence="2" type="ORF">JV551A3_V1_700221</name>
</gene>
<feature type="coiled-coil region" evidence="1">
    <location>
        <begin position="57"/>
        <end position="90"/>
    </location>
</feature>
<dbReference type="PROSITE" id="PS51257">
    <property type="entry name" value="PROKAR_LIPOPROTEIN"/>
    <property type="match status" value="1"/>
</dbReference>
<evidence type="ECO:0008006" key="4">
    <source>
        <dbReference type="Google" id="ProtNLM"/>
    </source>
</evidence>
<proteinExistence type="predicted"/>